<name>A0A0P0RNP0_9BURK</name>
<evidence type="ECO:0000256" key="2">
    <source>
        <dbReference type="ARBA" id="ARBA00008520"/>
    </source>
</evidence>
<accession>A0A0P0RNP0</accession>
<dbReference type="PANTHER" id="PTHR43649">
    <property type="entry name" value="ARABINOSE-BINDING PROTEIN-RELATED"/>
    <property type="match status" value="1"/>
</dbReference>
<feature type="signal peptide" evidence="3">
    <location>
        <begin position="1"/>
        <end position="38"/>
    </location>
</feature>
<evidence type="ECO:0000313" key="4">
    <source>
        <dbReference type="EMBL" id="ALL70363.1"/>
    </source>
</evidence>
<dbReference type="InterPro" id="IPR050490">
    <property type="entry name" value="Bact_solute-bd_prot1"/>
</dbReference>
<dbReference type="RefSeq" id="WP_035996136.1">
    <property type="nucleotide sequence ID" value="NZ_CP012748.1"/>
</dbReference>
<keyword evidence="3" id="KW-0732">Signal</keyword>
<evidence type="ECO:0000256" key="1">
    <source>
        <dbReference type="ARBA" id="ARBA00004418"/>
    </source>
</evidence>
<dbReference type="SUPFAM" id="SSF53850">
    <property type="entry name" value="Periplasmic binding protein-like II"/>
    <property type="match status" value="1"/>
</dbReference>
<proteinExistence type="inferred from homology"/>
<dbReference type="Gene3D" id="3.40.190.10">
    <property type="entry name" value="Periplasmic binding protein-like II"/>
    <property type="match status" value="2"/>
</dbReference>
<protein>
    <submittedName>
        <fullName evidence="4">Multiple sugar ABC transporter, substrate-binding protein</fullName>
    </submittedName>
</protein>
<gene>
    <name evidence="4" type="ORF">K788_0001296</name>
</gene>
<feature type="chain" id="PRO_5006054514" evidence="3">
    <location>
        <begin position="39"/>
        <end position="427"/>
    </location>
</feature>
<keyword evidence="4" id="KW-0614">Plasmid</keyword>
<dbReference type="GeneID" id="69973838"/>
<reference evidence="4 5" key="1">
    <citation type="journal article" date="2014" name="Genome Announc.">
        <title>Draft Genome Sequence of the Haloacid-Degrading Burkholderia caribensis Strain MBA4.</title>
        <authorList>
            <person name="Pan Y."/>
            <person name="Kong K.F."/>
            <person name="Tsang J.S."/>
        </authorList>
    </citation>
    <scope>NUCLEOTIDE SEQUENCE [LARGE SCALE GENOMIC DNA]</scope>
    <source>
        <strain evidence="4 5">MBA4</strain>
        <plasmid evidence="5">Plasmid</plasmid>
    </source>
</reference>
<evidence type="ECO:0000313" key="5">
    <source>
        <dbReference type="Proteomes" id="UP000019146"/>
    </source>
</evidence>
<dbReference type="EMBL" id="CP012748">
    <property type="protein sequence ID" value="ALL70363.1"/>
    <property type="molecule type" value="Genomic_DNA"/>
</dbReference>
<dbReference type="GO" id="GO:0042597">
    <property type="term" value="C:periplasmic space"/>
    <property type="evidence" value="ECO:0007669"/>
    <property type="project" value="UniProtKB-SubCell"/>
</dbReference>
<dbReference type="InterPro" id="IPR006059">
    <property type="entry name" value="SBP"/>
</dbReference>
<evidence type="ECO:0000256" key="3">
    <source>
        <dbReference type="SAM" id="SignalP"/>
    </source>
</evidence>
<comment type="subcellular location">
    <subcellularLocation>
        <location evidence="1">Periplasm</location>
    </subcellularLocation>
</comment>
<organism evidence="4 5">
    <name type="scientific">Paraburkholderia caribensis MBA4</name>
    <dbReference type="NCBI Taxonomy" id="1323664"/>
    <lineage>
        <taxon>Bacteria</taxon>
        <taxon>Pseudomonadati</taxon>
        <taxon>Pseudomonadota</taxon>
        <taxon>Betaproteobacteria</taxon>
        <taxon>Burkholderiales</taxon>
        <taxon>Burkholderiaceae</taxon>
        <taxon>Paraburkholderia</taxon>
    </lineage>
</organism>
<dbReference type="Pfam" id="PF01547">
    <property type="entry name" value="SBP_bac_1"/>
    <property type="match status" value="1"/>
</dbReference>
<comment type="similarity">
    <text evidence="2">Belongs to the bacterial solute-binding protein 1 family.</text>
</comment>
<sequence length="427" mass="47482">MMNNHLSRLAGLASFNTRSVTAALAVSAALLSGFVADADAGQLNVNVSARGNQRSTWQDAFDKFKKANPDVDLKITYITEEAYKVQMGGWLATDPPDVVSWHDGERMAYYAKRGLLEDLSGDWAKNGWSQQYASVKEASTYNGKQYAAPLGYDAYGFFYRKDLFEKAGIKSEPKTWEEFLDACKKLKASGVAPIAVAARDSWTLAAWFDYLDLRINGNAFHQKLMAGEVPYTDPRVKKVYTTWKTLMDDHYYIDNALSYDLDSIGPFLANGKAAMMLMGTFFSAGIPSSVKDQIGFMRFPVIDPKVPMAEDGPVNVLLVPAKAKNKTDARRLLAFMETPEINADLARGWGQLPSNSKATEPEDPISKVGFQTLASTTGGIAQFYDRDMTKEMADEGMKAMQQFYNDPSQIDSLLARLEATRKRIYHK</sequence>
<dbReference type="PANTHER" id="PTHR43649:SF14">
    <property type="entry name" value="BLR3389 PROTEIN"/>
    <property type="match status" value="1"/>
</dbReference>
<geneLocation type="plasmid" evidence="5"/>
<dbReference type="AlphaFoldDB" id="A0A0P0RNP0"/>
<dbReference type="KEGG" id="bcai:K788_0001296"/>
<dbReference type="Proteomes" id="UP000019146">
    <property type="component" value="Plasmid unnamed"/>
</dbReference>